<keyword evidence="2" id="KW-0812">Transmembrane</keyword>
<feature type="region of interest" description="Disordered" evidence="1">
    <location>
        <begin position="468"/>
        <end position="491"/>
    </location>
</feature>
<evidence type="ECO:0000313" key="3">
    <source>
        <dbReference type="EMBL" id="KAF2236717.1"/>
    </source>
</evidence>
<feature type="transmembrane region" description="Helical" evidence="2">
    <location>
        <begin position="369"/>
        <end position="387"/>
    </location>
</feature>
<dbReference type="Proteomes" id="UP000800092">
    <property type="component" value="Unassembled WGS sequence"/>
</dbReference>
<name>A0A6A6HFA1_VIRVR</name>
<dbReference type="InterPro" id="IPR053247">
    <property type="entry name" value="GPCR_GPR1/git3-like"/>
</dbReference>
<dbReference type="EMBL" id="ML991783">
    <property type="protein sequence ID" value="KAF2236717.1"/>
    <property type="molecule type" value="Genomic_DNA"/>
</dbReference>
<feature type="region of interest" description="Disordered" evidence="1">
    <location>
        <begin position="508"/>
        <end position="537"/>
    </location>
</feature>
<evidence type="ECO:0000256" key="2">
    <source>
        <dbReference type="SAM" id="Phobius"/>
    </source>
</evidence>
<dbReference type="OrthoDB" id="408743at2759"/>
<feature type="transmembrane region" description="Helical" evidence="2">
    <location>
        <begin position="150"/>
        <end position="173"/>
    </location>
</feature>
<feature type="compositionally biased region" description="Basic and acidic residues" evidence="1">
    <location>
        <begin position="521"/>
        <end position="537"/>
    </location>
</feature>
<proteinExistence type="predicted"/>
<feature type="compositionally biased region" description="Polar residues" evidence="1">
    <location>
        <begin position="556"/>
        <end position="568"/>
    </location>
</feature>
<evidence type="ECO:0000313" key="4">
    <source>
        <dbReference type="Proteomes" id="UP000800092"/>
    </source>
</evidence>
<accession>A0A6A6HFA1</accession>
<dbReference type="PANTHER" id="PTHR42058:SF1">
    <property type="entry name" value="G-PROTEIN COUPLED RECEPTORS FAMILY 2 PROFILE 2 DOMAIN-CONTAINING PROTEIN"/>
    <property type="match status" value="1"/>
</dbReference>
<evidence type="ECO:0008006" key="5">
    <source>
        <dbReference type="Google" id="ProtNLM"/>
    </source>
</evidence>
<keyword evidence="4" id="KW-1185">Reference proteome</keyword>
<sequence length="622" mass="68246">MSDPSGSNGPFVSVIDGCPPPFLAQTDYPPTGGYIPGRFCGPSLLNSSIECCLPCPVQHWVYSDEFLHKKLPIASWIHVVGFIFCSFLLLSFALLPASKSHRHYLSVGLITAIMMVQLSFIISLCSPPNICYNDITPNDMHSELQCAWTGALVQAGGMGAAIWIFLRILWMHLRVCWDMIPGKLFFWFSHIFGWGINTVLLTAALLATGVSNRIGSTCLPNHPHTIVDFWAWLIVFAGLAVAMQLATSVYCIWVYLRNVLADHRTTNTSAERTISSKGFNPISAEVTWSKVRKVLLSQWRGLAISILVIIEVGYFTTVFLKEDLFASSPMTPSRVLDLEMWGFCLIESNGDKNACLDQAKVLTLGPSTVLASVILVSLIGVEIFVLLGRPSLVTGWLDLLRYGDRQRQSEDNEDDSLAVGSGRLSCAGPRPDTSFPVPRNDLEKGFLDGDRVLQLHPHSVAKPLLPTPAVEETNPFDMSTPPPPLPKDTPRVESFAQNEQIPEELEVPEAAEAAGRPAHSTPERRSRFLESRSSREESDIGMLALQEMVQHNSLTSVPVGTGTRSRPISSPVPAIPKVVERSPSGSRLWRSLSKARREATIDLKAGRGGLALNPIAKGDEDI</sequence>
<gene>
    <name evidence="3" type="ORF">EV356DRAFT_49075</name>
</gene>
<reference evidence="3" key="1">
    <citation type="journal article" date="2020" name="Stud. Mycol.">
        <title>101 Dothideomycetes genomes: a test case for predicting lifestyles and emergence of pathogens.</title>
        <authorList>
            <person name="Haridas S."/>
            <person name="Albert R."/>
            <person name="Binder M."/>
            <person name="Bloem J."/>
            <person name="Labutti K."/>
            <person name="Salamov A."/>
            <person name="Andreopoulos B."/>
            <person name="Baker S."/>
            <person name="Barry K."/>
            <person name="Bills G."/>
            <person name="Bluhm B."/>
            <person name="Cannon C."/>
            <person name="Castanera R."/>
            <person name="Culley D."/>
            <person name="Daum C."/>
            <person name="Ezra D."/>
            <person name="Gonzalez J."/>
            <person name="Henrissat B."/>
            <person name="Kuo A."/>
            <person name="Liang C."/>
            <person name="Lipzen A."/>
            <person name="Lutzoni F."/>
            <person name="Magnuson J."/>
            <person name="Mondo S."/>
            <person name="Nolan M."/>
            <person name="Ohm R."/>
            <person name="Pangilinan J."/>
            <person name="Park H.-J."/>
            <person name="Ramirez L."/>
            <person name="Alfaro M."/>
            <person name="Sun H."/>
            <person name="Tritt A."/>
            <person name="Yoshinaga Y."/>
            <person name="Zwiers L.-H."/>
            <person name="Turgeon B."/>
            <person name="Goodwin S."/>
            <person name="Spatafora J."/>
            <person name="Crous P."/>
            <person name="Grigoriev I."/>
        </authorList>
    </citation>
    <scope>NUCLEOTIDE SEQUENCE</scope>
    <source>
        <strain evidence="3">Tuck. ex Michener</strain>
    </source>
</reference>
<dbReference type="PANTHER" id="PTHR42058">
    <property type="entry name" value="G_PROTEIN_RECEP_F2_4 DOMAIN-CONTAINING PROTEIN"/>
    <property type="match status" value="1"/>
</dbReference>
<keyword evidence="2" id="KW-1133">Transmembrane helix</keyword>
<feature type="transmembrane region" description="Helical" evidence="2">
    <location>
        <begin position="229"/>
        <end position="256"/>
    </location>
</feature>
<keyword evidence="2" id="KW-0472">Membrane</keyword>
<feature type="transmembrane region" description="Helical" evidence="2">
    <location>
        <begin position="73"/>
        <end position="95"/>
    </location>
</feature>
<dbReference type="Gene3D" id="1.20.1070.10">
    <property type="entry name" value="Rhodopsin 7-helix transmembrane proteins"/>
    <property type="match status" value="1"/>
</dbReference>
<protein>
    <recommendedName>
        <fullName evidence="5">G-protein coupled receptors family 2 profile 2 domain-containing protein</fullName>
    </recommendedName>
</protein>
<organism evidence="3 4">
    <name type="scientific">Viridothelium virens</name>
    <name type="common">Speckled blister lichen</name>
    <name type="synonym">Trypethelium virens</name>
    <dbReference type="NCBI Taxonomy" id="1048519"/>
    <lineage>
        <taxon>Eukaryota</taxon>
        <taxon>Fungi</taxon>
        <taxon>Dikarya</taxon>
        <taxon>Ascomycota</taxon>
        <taxon>Pezizomycotina</taxon>
        <taxon>Dothideomycetes</taxon>
        <taxon>Dothideomycetes incertae sedis</taxon>
        <taxon>Trypetheliales</taxon>
        <taxon>Trypetheliaceae</taxon>
        <taxon>Viridothelium</taxon>
    </lineage>
</organism>
<feature type="transmembrane region" description="Helical" evidence="2">
    <location>
        <begin position="107"/>
        <end position="130"/>
    </location>
</feature>
<feature type="region of interest" description="Disordered" evidence="1">
    <location>
        <begin position="556"/>
        <end position="578"/>
    </location>
</feature>
<feature type="region of interest" description="Disordered" evidence="1">
    <location>
        <begin position="407"/>
        <end position="441"/>
    </location>
</feature>
<evidence type="ECO:0000256" key="1">
    <source>
        <dbReference type="SAM" id="MobiDB-lite"/>
    </source>
</evidence>
<dbReference type="AlphaFoldDB" id="A0A6A6HFA1"/>
<feature type="transmembrane region" description="Helical" evidence="2">
    <location>
        <begin position="299"/>
        <end position="320"/>
    </location>
</feature>
<feature type="transmembrane region" description="Helical" evidence="2">
    <location>
        <begin position="185"/>
        <end position="209"/>
    </location>
</feature>